<evidence type="ECO:0000313" key="4">
    <source>
        <dbReference type="Proteomes" id="UP001052739"/>
    </source>
</evidence>
<feature type="region of interest" description="Disordered" evidence="1">
    <location>
        <begin position="1"/>
        <end position="24"/>
    </location>
</feature>
<feature type="transmembrane region" description="Helical" evidence="2">
    <location>
        <begin position="68"/>
        <end position="87"/>
    </location>
</feature>
<gene>
    <name evidence="3" type="ORF">Shyd_14800</name>
</gene>
<evidence type="ECO:0000256" key="1">
    <source>
        <dbReference type="SAM" id="MobiDB-lite"/>
    </source>
</evidence>
<dbReference type="EMBL" id="BNDW01000004">
    <property type="protein sequence ID" value="GHI20109.1"/>
    <property type="molecule type" value="Genomic_DNA"/>
</dbReference>
<feature type="transmembrane region" description="Helical" evidence="2">
    <location>
        <begin position="33"/>
        <end position="53"/>
    </location>
</feature>
<sequence length="329" mass="34467">MSLSSKPSASVTPSAPPAEGEAPAGWRSWHRPLLLAAAVMVPAAVVSAVGLLVDDRVLLDAPIWLKPFKFSLSFAAFCLTLAWMVSFVPRRRRLVWWAGTVVGAGSVIEIVIISGQAARGRRSHFNYATPLDETLYNVMGGTVILLWLATLTLAVLLVRARLADRASAWAMRCGIVLALAGTAVGFLMDRPAPGQKMGVTDVVGAHSIGVPDGGPGMALTGWSTAGGDLRVPHFFGMHALQLLPLLVLLLGLLAPRFARLADDRLRLRLVLVAAGAYAAVFALILWQALRGQALLDPDGTTLAAAGLILAATAAGALAALRSGPREPAS</sequence>
<accession>A0ABQ3P511</accession>
<feature type="transmembrane region" description="Helical" evidence="2">
    <location>
        <begin position="94"/>
        <end position="115"/>
    </location>
</feature>
<keyword evidence="2" id="KW-0812">Transmembrane</keyword>
<reference evidence="3" key="1">
    <citation type="submission" date="2024-05" db="EMBL/GenBank/DDBJ databases">
        <title>Whole genome shotgun sequence of Streptomyces hydrogenans NBRC 13475.</title>
        <authorList>
            <person name="Komaki H."/>
            <person name="Tamura T."/>
        </authorList>
    </citation>
    <scope>NUCLEOTIDE SEQUENCE</scope>
    <source>
        <strain evidence="3">NBRC 13475</strain>
    </source>
</reference>
<protein>
    <submittedName>
        <fullName evidence="3">Uncharacterized protein</fullName>
    </submittedName>
</protein>
<comment type="caution">
    <text evidence="3">The sequence shown here is derived from an EMBL/GenBank/DDBJ whole genome shotgun (WGS) entry which is preliminary data.</text>
</comment>
<keyword evidence="2" id="KW-1133">Transmembrane helix</keyword>
<feature type="transmembrane region" description="Helical" evidence="2">
    <location>
        <begin position="235"/>
        <end position="255"/>
    </location>
</feature>
<evidence type="ECO:0000313" key="3">
    <source>
        <dbReference type="EMBL" id="GHI20109.1"/>
    </source>
</evidence>
<feature type="transmembrane region" description="Helical" evidence="2">
    <location>
        <begin position="169"/>
        <end position="188"/>
    </location>
</feature>
<feature type="transmembrane region" description="Helical" evidence="2">
    <location>
        <begin position="301"/>
        <end position="320"/>
    </location>
</feature>
<evidence type="ECO:0000256" key="2">
    <source>
        <dbReference type="SAM" id="Phobius"/>
    </source>
</evidence>
<feature type="transmembrane region" description="Helical" evidence="2">
    <location>
        <begin position="267"/>
        <end position="289"/>
    </location>
</feature>
<proteinExistence type="predicted"/>
<dbReference type="Proteomes" id="UP001052739">
    <property type="component" value="Unassembled WGS sequence"/>
</dbReference>
<keyword evidence="2" id="KW-0472">Membrane</keyword>
<feature type="transmembrane region" description="Helical" evidence="2">
    <location>
        <begin position="135"/>
        <end position="157"/>
    </location>
</feature>
<keyword evidence="4" id="KW-1185">Reference proteome</keyword>
<organism evidence="3 4">
    <name type="scientific">Streptomyces hydrogenans</name>
    <dbReference type="NCBI Taxonomy" id="1873719"/>
    <lineage>
        <taxon>Bacteria</taxon>
        <taxon>Bacillati</taxon>
        <taxon>Actinomycetota</taxon>
        <taxon>Actinomycetes</taxon>
        <taxon>Kitasatosporales</taxon>
        <taxon>Streptomycetaceae</taxon>
        <taxon>Streptomyces</taxon>
    </lineage>
</organism>
<name>A0ABQ3P511_9ACTN</name>